<dbReference type="Gene3D" id="3.80.10.10">
    <property type="entry name" value="Ribonuclease Inhibitor"/>
    <property type="match status" value="3"/>
</dbReference>
<dbReference type="FunFam" id="3.40.50.300:FF:001091">
    <property type="entry name" value="Probable disease resistance protein At1g61300"/>
    <property type="match status" value="1"/>
</dbReference>
<dbReference type="InterPro" id="IPR002182">
    <property type="entry name" value="NB-ARC"/>
</dbReference>
<name>A0A2K2B9V4_POPTR</name>
<dbReference type="PANTHER" id="PTHR36766">
    <property type="entry name" value="PLANT BROAD-SPECTRUM MILDEW RESISTANCE PROTEIN RPW8"/>
    <property type="match status" value="1"/>
</dbReference>
<dbReference type="Pfam" id="PF00931">
    <property type="entry name" value="NB-ARC"/>
    <property type="match status" value="1"/>
</dbReference>
<dbReference type="GO" id="GO:0007165">
    <property type="term" value="P:signal transduction"/>
    <property type="evidence" value="ECO:0007669"/>
    <property type="project" value="InterPro"/>
</dbReference>
<dbReference type="InParanoid" id="A0A2K2B9V4"/>
<dbReference type="PANTHER" id="PTHR36766:SF51">
    <property type="entry name" value="DISEASE RESISTANCE RPP13-LIKE PROTEIN 1"/>
    <property type="match status" value="1"/>
</dbReference>
<dbReference type="InterPro" id="IPR000157">
    <property type="entry name" value="TIR_dom"/>
</dbReference>
<dbReference type="SUPFAM" id="SSF52540">
    <property type="entry name" value="P-loop containing nucleoside triphosphate hydrolases"/>
    <property type="match status" value="1"/>
</dbReference>
<protein>
    <recommendedName>
        <fullName evidence="5">TIR domain-containing protein</fullName>
    </recommendedName>
</protein>
<dbReference type="InterPro" id="IPR032675">
    <property type="entry name" value="LRR_dom_sf"/>
</dbReference>
<dbReference type="PRINTS" id="PR00364">
    <property type="entry name" value="DISEASERSIST"/>
</dbReference>
<sequence length="1383" mass="156129">MFMASSSSSSRPGWDYDVFLSFRGEDTRKNFTDHLFTALQKAKVRTFRDDDELRIGEEISLQLPKAIQESKISIVVFSKGYASSTWCLDELEKILDCKHTTGQIVIPVFYDIDPSDIRKQTGSFAEAFDKHEERFKEEMEKVHKWRKALVEAADLSGLDPHSIANGHESKLIQKIVEVVSSKLNPRFLSDDRPLKRLKTTMISGGGLLDDAEEKQITNTFVRDWLAEYKDAVYEAEDFLDEIAYEAEAQTFINPPGIMGLREIEEKSRGLQESLDYLVKQKDALGLINRTGKEPSSTKRPTTSLVDERRVYGRDYDREAILKLLVSDDANGENPGVVRIVGMGGVGKTTLAQLVYNHSEVQRCFNLKAWVCVSEDFSVSKLTKVILEEVGSKSDSGSLNQLQIQLKERFRENKFLLVLDDVWEENYAEWDTLLTPLKSGAQGSKILVTTRNERVASVMSTVQTRHLKELTEDSCWFLFAKHAFGDENPIAQEELKKIGRAITKKCKGLPLAAKSLGGLLCNEREVEEWRDILESNLWDLPKDNILPALRLSYLYLVPHLKQCFAYCAIFPKDYSFRKDELVLLWMAEGFLVRSAVDDEMEKAGAKCFDDLLSRSFFQQSSASRSSFVMHDLMHDLATHVSGQFCFSSSLRGNNSSKATRRTRHLSLAVDTEDTDGEDTEDGDTEGVFSSTILENIREAQHLRTFRTSLDNQMCPPEFDKIFQSTHCRLRVISLSNCAGVAKMLCSISKLKHLRYLDLSWSDLVTLPEEVSALLNLQTLILKRCQQLASLPDLGNLKYLRHLNLEATRIERLPESLERLINLRYLNIKYTPLKEMPQYIGQLAKLQTLTDFLVGRQSETSIKELGKLRHLRGELHIGNLQNVVDARDAVEANLKGREHLDELRFTWDGDTHDPQHVTSTLEKLEPNRNVKDLEIDGYGGVRFPEWVGKSSFSNIVSLRLSRCTNCTFLPPLGQLASLERLSIEAFDKVEIVGSEFYGNCTAMKKPFESLKTLRFEGMPEWREWISDEGSREGFPLLEELLIQECPNLAKALPCHHLPRVTSLTIRGCKQLATPLPRFPEWVGESYLSNIVSLKLIRCTNSTSLPPLGQLASLERLSIEAFDKVEIVGSELYGNCTALKKPFESLKTLSFRRMSEWREWISDEGSREAFPLLEELLIEECPNLAKALPCHHLPRVTSLTIGGCEQLATPLPRFPGLLSLIVFDLHSLESLPEEIDQMGCSPSDLGKIIIHRCASLKGVALDLLPKLNFLRILDCPDLESLCANERPLNDLTSLHSLEIEGCPKLVSFPKGGLPAPVLTQLDLYDCKNLKQLPESMPSLLPSLNRLGIYGCSEVELCPEGVFPPHYNYFGFVIATNSLQAACNGAC</sequence>
<dbReference type="Proteomes" id="UP000006729">
    <property type="component" value="Chromosome 3"/>
</dbReference>
<dbReference type="Gene3D" id="1.10.8.430">
    <property type="entry name" value="Helical domain of apoptotic protease-activating factors"/>
    <property type="match status" value="1"/>
</dbReference>
<dbReference type="PROSITE" id="PS50104">
    <property type="entry name" value="TIR"/>
    <property type="match status" value="1"/>
</dbReference>
<evidence type="ECO:0000313" key="7">
    <source>
        <dbReference type="Proteomes" id="UP000006729"/>
    </source>
</evidence>
<dbReference type="SUPFAM" id="SSF52058">
    <property type="entry name" value="L domain-like"/>
    <property type="match status" value="2"/>
</dbReference>
<dbReference type="InterPro" id="IPR042197">
    <property type="entry name" value="Apaf_helical"/>
</dbReference>
<feature type="domain" description="TIR" evidence="5">
    <location>
        <begin position="14"/>
        <end position="183"/>
    </location>
</feature>
<accession>A0A2K2B9V4</accession>
<dbReference type="SMART" id="SM00255">
    <property type="entry name" value="TIR"/>
    <property type="match status" value="1"/>
</dbReference>
<dbReference type="Pfam" id="PF01582">
    <property type="entry name" value="TIR"/>
    <property type="match status" value="1"/>
</dbReference>
<evidence type="ECO:0000256" key="1">
    <source>
        <dbReference type="ARBA" id="ARBA00022614"/>
    </source>
</evidence>
<organism evidence="6 7">
    <name type="scientific">Populus trichocarpa</name>
    <name type="common">Western balsam poplar</name>
    <name type="synonym">Populus balsamifera subsp. trichocarpa</name>
    <dbReference type="NCBI Taxonomy" id="3694"/>
    <lineage>
        <taxon>Eukaryota</taxon>
        <taxon>Viridiplantae</taxon>
        <taxon>Streptophyta</taxon>
        <taxon>Embryophyta</taxon>
        <taxon>Tracheophyta</taxon>
        <taxon>Spermatophyta</taxon>
        <taxon>Magnoliopsida</taxon>
        <taxon>eudicotyledons</taxon>
        <taxon>Gunneridae</taxon>
        <taxon>Pentapetalae</taxon>
        <taxon>rosids</taxon>
        <taxon>fabids</taxon>
        <taxon>Malpighiales</taxon>
        <taxon>Salicaceae</taxon>
        <taxon>Saliceae</taxon>
        <taxon>Populus</taxon>
    </lineage>
</organism>
<dbReference type="FunFam" id="3.40.50.10140:FF:000007">
    <property type="entry name" value="Disease resistance protein (TIR-NBS-LRR class)"/>
    <property type="match status" value="1"/>
</dbReference>
<proteinExistence type="predicted"/>
<dbReference type="InterPro" id="IPR035897">
    <property type="entry name" value="Toll_tir_struct_dom_sf"/>
</dbReference>
<dbReference type="GO" id="GO:0043531">
    <property type="term" value="F:ADP binding"/>
    <property type="evidence" value="ECO:0007669"/>
    <property type="project" value="InterPro"/>
</dbReference>
<dbReference type="SUPFAM" id="SSF52200">
    <property type="entry name" value="Toll/Interleukin receptor TIR domain"/>
    <property type="match status" value="1"/>
</dbReference>
<evidence type="ECO:0000313" key="6">
    <source>
        <dbReference type="EMBL" id="PNT46560.2"/>
    </source>
</evidence>
<dbReference type="EMBL" id="CM009292">
    <property type="protein sequence ID" value="PNT46560.2"/>
    <property type="molecule type" value="Genomic_DNA"/>
</dbReference>
<keyword evidence="3" id="KW-0611">Plant defense</keyword>
<dbReference type="InterPro" id="IPR036388">
    <property type="entry name" value="WH-like_DNA-bd_sf"/>
</dbReference>
<dbReference type="InterPro" id="IPR027417">
    <property type="entry name" value="P-loop_NTPase"/>
</dbReference>
<evidence type="ECO:0000259" key="5">
    <source>
        <dbReference type="PROSITE" id="PS50104"/>
    </source>
</evidence>
<dbReference type="Gene3D" id="3.40.50.300">
    <property type="entry name" value="P-loop containing nucleotide triphosphate hydrolases"/>
    <property type="match status" value="1"/>
</dbReference>
<dbReference type="InterPro" id="IPR058922">
    <property type="entry name" value="WHD_DRP"/>
</dbReference>
<reference evidence="6 7" key="1">
    <citation type="journal article" date="2006" name="Science">
        <title>The genome of black cottonwood, Populus trichocarpa (Torr. &amp; Gray).</title>
        <authorList>
            <person name="Tuskan G.A."/>
            <person name="Difazio S."/>
            <person name="Jansson S."/>
            <person name="Bohlmann J."/>
            <person name="Grigoriev I."/>
            <person name="Hellsten U."/>
            <person name="Putnam N."/>
            <person name="Ralph S."/>
            <person name="Rombauts S."/>
            <person name="Salamov A."/>
            <person name="Schein J."/>
            <person name="Sterck L."/>
            <person name="Aerts A."/>
            <person name="Bhalerao R.R."/>
            <person name="Bhalerao R.P."/>
            <person name="Blaudez D."/>
            <person name="Boerjan W."/>
            <person name="Brun A."/>
            <person name="Brunner A."/>
            <person name="Busov V."/>
            <person name="Campbell M."/>
            <person name="Carlson J."/>
            <person name="Chalot M."/>
            <person name="Chapman J."/>
            <person name="Chen G.L."/>
            <person name="Cooper D."/>
            <person name="Coutinho P.M."/>
            <person name="Couturier J."/>
            <person name="Covert S."/>
            <person name="Cronk Q."/>
            <person name="Cunningham R."/>
            <person name="Davis J."/>
            <person name="Degroeve S."/>
            <person name="Dejardin A."/>
            <person name="Depamphilis C."/>
            <person name="Detter J."/>
            <person name="Dirks B."/>
            <person name="Dubchak I."/>
            <person name="Duplessis S."/>
            <person name="Ehlting J."/>
            <person name="Ellis B."/>
            <person name="Gendler K."/>
            <person name="Goodstein D."/>
            <person name="Gribskov M."/>
            <person name="Grimwood J."/>
            <person name="Groover A."/>
            <person name="Gunter L."/>
            <person name="Hamberger B."/>
            <person name="Heinze B."/>
            <person name="Helariutta Y."/>
            <person name="Henrissat B."/>
            <person name="Holligan D."/>
            <person name="Holt R."/>
            <person name="Huang W."/>
            <person name="Islam-Faridi N."/>
            <person name="Jones S."/>
            <person name="Jones-Rhoades M."/>
            <person name="Jorgensen R."/>
            <person name="Joshi C."/>
            <person name="Kangasjarvi J."/>
            <person name="Karlsson J."/>
            <person name="Kelleher C."/>
            <person name="Kirkpatrick R."/>
            <person name="Kirst M."/>
            <person name="Kohler A."/>
            <person name="Kalluri U."/>
            <person name="Larimer F."/>
            <person name="Leebens-Mack J."/>
            <person name="Leple J.C."/>
            <person name="Locascio P."/>
            <person name="Lou Y."/>
            <person name="Lucas S."/>
            <person name="Martin F."/>
            <person name="Montanini B."/>
            <person name="Napoli C."/>
            <person name="Nelson D.R."/>
            <person name="Nelson C."/>
            <person name="Nieminen K."/>
            <person name="Nilsson O."/>
            <person name="Pereda V."/>
            <person name="Peter G."/>
            <person name="Philippe R."/>
            <person name="Pilate G."/>
            <person name="Poliakov A."/>
            <person name="Razumovskaya J."/>
            <person name="Richardson P."/>
            <person name="Rinaldi C."/>
            <person name="Ritland K."/>
            <person name="Rouze P."/>
            <person name="Ryaboy D."/>
            <person name="Schmutz J."/>
            <person name="Schrader J."/>
            <person name="Segerman B."/>
            <person name="Shin H."/>
            <person name="Siddiqui A."/>
            <person name="Sterky F."/>
            <person name="Terry A."/>
            <person name="Tsai C.J."/>
            <person name="Uberbacher E."/>
            <person name="Unneberg P."/>
            <person name="Vahala J."/>
            <person name="Wall K."/>
            <person name="Wessler S."/>
            <person name="Yang G."/>
            <person name="Yin T."/>
            <person name="Douglas C."/>
            <person name="Marra M."/>
            <person name="Sandberg G."/>
            <person name="Van de Peer Y."/>
            <person name="Rokhsar D."/>
        </authorList>
    </citation>
    <scope>NUCLEOTIDE SEQUENCE [LARGE SCALE GENOMIC DNA]</scope>
    <source>
        <strain evidence="7">cv. Nisqually</strain>
    </source>
</reference>
<dbReference type="InterPro" id="IPR056789">
    <property type="entry name" value="LRR_R13L1-DRL21"/>
</dbReference>
<evidence type="ECO:0000256" key="2">
    <source>
        <dbReference type="ARBA" id="ARBA00022737"/>
    </source>
</evidence>
<dbReference type="Gene3D" id="1.10.10.10">
    <property type="entry name" value="Winged helix-like DNA-binding domain superfamily/Winged helix DNA-binding domain"/>
    <property type="match status" value="1"/>
</dbReference>
<evidence type="ECO:0000256" key="4">
    <source>
        <dbReference type="ARBA" id="ARBA00023027"/>
    </source>
</evidence>
<keyword evidence="4" id="KW-0520">NAD</keyword>
<dbReference type="GO" id="GO:0005524">
    <property type="term" value="F:ATP binding"/>
    <property type="evidence" value="ECO:0007669"/>
    <property type="project" value="UniProtKB-KW"/>
</dbReference>
<dbReference type="Pfam" id="PF23559">
    <property type="entry name" value="WHD_DRP"/>
    <property type="match status" value="1"/>
</dbReference>
<evidence type="ECO:0000256" key="3">
    <source>
        <dbReference type="ARBA" id="ARBA00022821"/>
    </source>
</evidence>
<keyword evidence="2" id="KW-0677">Repeat</keyword>
<dbReference type="GO" id="GO:0098542">
    <property type="term" value="P:defense response to other organism"/>
    <property type="evidence" value="ECO:0000318"/>
    <property type="project" value="GO_Central"/>
</dbReference>
<dbReference type="FunFam" id="1.10.10.10:FF:000322">
    <property type="entry name" value="Probable disease resistance protein At1g63360"/>
    <property type="match status" value="1"/>
</dbReference>
<dbReference type="Gene3D" id="3.40.50.10140">
    <property type="entry name" value="Toll/interleukin-1 receptor homology (TIR) domain"/>
    <property type="match status" value="1"/>
</dbReference>
<keyword evidence="7" id="KW-1185">Reference proteome</keyword>
<dbReference type="Pfam" id="PF25019">
    <property type="entry name" value="LRR_R13L1-DRL21"/>
    <property type="match status" value="2"/>
</dbReference>
<keyword evidence="1" id="KW-0433">Leucine-rich repeat</keyword>
<dbReference type="FunCoup" id="A0A2K2B9V4">
    <property type="interactions" value="671"/>
</dbReference>
<gene>
    <name evidence="6" type="ORF">POPTR_003G199100</name>
</gene>